<dbReference type="Proteomes" id="UP000824540">
    <property type="component" value="Unassembled WGS sequence"/>
</dbReference>
<reference evidence="1" key="1">
    <citation type="thesis" date="2021" institute="BYU ScholarsArchive" country="Provo, UT, USA">
        <title>Applications of and Algorithms for Genome Assembly and Genomic Analyses with an Emphasis on Marine Teleosts.</title>
        <authorList>
            <person name="Pickett B.D."/>
        </authorList>
    </citation>
    <scope>NUCLEOTIDE SEQUENCE</scope>
    <source>
        <strain evidence="1">HI-2016</strain>
    </source>
</reference>
<evidence type="ECO:0000313" key="2">
    <source>
        <dbReference type="Proteomes" id="UP000824540"/>
    </source>
</evidence>
<organism evidence="1 2">
    <name type="scientific">Albula glossodonta</name>
    <name type="common">roundjaw bonefish</name>
    <dbReference type="NCBI Taxonomy" id="121402"/>
    <lineage>
        <taxon>Eukaryota</taxon>
        <taxon>Metazoa</taxon>
        <taxon>Chordata</taxon>
        <taxon>Craniata</taxon>
        <taxon>Vertebrata</taxon>
        <taxon>Euteleostomi</taxon>
        <taxon>Actinopterygii</taxon>
        <taxon>Neopterygii</taxon>
        <taxon>Teleostei</taxon>
        <taxon>Albuliformes</taxon>
        <taxon>Albulidae</taxon>
        <taxon>Albula</taxon>
    </lineage>
</organism>
<comment type="caution">
    <text evidence="1">The sequence shown here is derived from an EMBL/GenBank/DDBJ whole genome shotgun (WGS) entry which is preliminary data.</text>
</comment>
<accession>A0A8T2PGS7</accession>
<name>A0A8T2PGS7_9TELE</name>
<dbReference type="AlphaFoldDB" id="A0A8T2PGS7"/>
<proteinExistence type="predicted"/>
<gene>
    <name evidence="1" type="ORF">JZ751_022996</name>
</gene>
<protein>
    <submittedName>
        <fullName evidence="1">Uncharacterized protein</fullName>
    </submittedName>
</protein>
<dbReference type="EMBL" id="JAFBMS010000006">
    <property type="protein sequence ID" value="KAG9351745.1"/>
    <property type="molecule type" value="Genomic_DNA"/>
</dbReference>
<keyword evidence="2" id="KW-1185">Reference proteome</keyword>
<sequence length="72" mass="8015">MDNTFSLCSSYPKRKRSCSAMYAFGVTPSQPVWYKIISMNDYPSSAHILGLSLPTHFDVSKHLAVSNEIKGC</sequence>
<evidence type="ECO:0000313" key="1">
    <source>
        <dbReference type="EMBL" id="KAG9351745.1"/>
    </source>
</evidence>